<comment type="subcellular location">
    <subcellularLocation>
        <location evidence="4">Secreted</location>
    </subcellularLocation>
</comment>
<dbReference type="KEGG" id="xtr:100490971"/>
<dbReference type="SUPFAM" id="SSF54117">
    <property type="entry name" value="Interleukin 8-like chemokines"/>
    <property type="match status" value="1"/>
</dbReference>
<keyword evidence="3" id="KW-1015">Disulfide bond</keyword>
<comment type="similarity">
    <text evidence="1 4">Belongs to the intercrine beta (chemokine CC) family.</text>
</comment>
<dbReference type="FunFam" id="2.40.50.40:FF:000060">
    <property type="entry name" value="C-C motif chemokine"/>
    <property type="match status" value="1"/>
</dbReference>
<dbReference type="Pfam" id="PF00048">
    <property type="entry name" value="IL8"/>
    <property type="match status" value="1"/>
</dbReference>
<dbReference type="Xenbase" id="XB-GENE-29080467">
    <property type="gene designation" value="LOC100490971"/>
</dbReference>
<evidence type="ECO:0000313" key="7">
    <source>
        <dbReference type="RefSeq" id="XP_031750815.1"/>
    </source>
</evidence>
<keyword evidence="4" id="KW-0145">Chemotaxis</keyword>
<dbReference type="InterPro" id="IPR001811">
    <property type="entry name" value="Chemokine_IL8-like_dom"/>
</dbReference>
<evidence type="ECO:0000259" key="5">
    <source>
        <dbReference type="SMART" id="SM00199"/>
    </source>
</evidence>
<dbReference type="GO" id="GO:0006955">
    <property type="term" value="P:immune response"/>
    <property type="evidence" value="ECO:0007669"/>
    <property type="project" value="InterPro"/>
</dbReference>
<evidence type="ECO:0000313" key="6">
    <source>
        <dbReference type="Proteomes" id="UP000008143"/>
    </source>
</evidence>
<dbReference type="Gene3D" id="2.40.50.40">
    <property type="match status" value="1"/>
</dbReference>
<dbReference type="GO" id="GO:0008009">
    <property type="term" value="F:chemokine activity"/>
    <property type="evidence" value="ECO:0007669"/>
    <property type="project" value="InterPro"/>
</dbReference>
<reference evidence="7" key="1">
    <citation type="submission" date="2025-08" db="UniProtKB">
        <authorList>
            <consortium name="RefSeq"/>
        </authorList>
    </citation>
    <scope>IDENTIFICATION</scope>
    <source>
        <strain evidence="7">Nigerian</strain>
        <tissue evidence="7">Liver and blood</tissue>
    </source>
</reference>
<sequence length="97" mass="11257">MALQLPLVFLLVASFWAVTQVTGANINPVDCCLRTNNKQIRWQNIRSYFRQDESSGCKIEAVVLITRRNKHLCTPPHEAWVQAITDRLDQKKLKHRN</sequence>
<dbReference type="RefSeq" id="XP_031750815.1">
    <property type="nucleotide sequence ID" value="XM_031894955.1"/>
</dbReference>
<evidence type="ECO:0000256" key="4">
    <source>
        <dbReference type="RuleBase" id="RU361150"/>
    </source>
</evidence>
<dbReference type="GeneID" id="100490971"/>
<dbReference type="InterPro" id="IPR039809">
    <property type="entry name" value="Chemokine_b/g/d"/>
</dbReference>
<accession>A0A8J1J1C9</accession>
<dbReference type="AlphaFoldDB" id="A0A8J1J1C9"/>
<keyword evidence="6" id="KW-1185">Reference proteome</keyword>
<feature type="signal peptide" evidence="4">
    <location>
        <begin position="1"/>
        <end position="23"/>
    </location>
</feature>
<name>A0A8J1J1C9_XENTR</name>
<feature type="domain" description="Chemokine interleukin-8-like" evidence="5">
    <location>
        <begin position="28"/>
        <end position="88"/>
    </location>
</feature>
<dbReference type="OMA" id="GHELCAP"/>
<dbReference type="InterPro" id="IPR000827">
    <property type="entry name" value="Chemokine_CC_CS"/>
</dbReference>
<evidence type="ECO:0000256" key="1">
    <source>
        <dbReference type="ARBA" id="ARBA00010868"/>
    </source>
</evidence>
<dbReference type="Proteomes" id="UP000008143">
    <property type="component" value="Chromosome 1"/>
</dbReference>
<dbReference type="CDD" id="cd00272">
    <property type="entry name" value="Chemokine_CC"/>
    <property type="match status" value="1"/>
</dbReference>
<dbReference type="PROSITE" id="PS00472">
    <property type="entry name" value="SMALL_CYTOKINES_CC"/>
    <property type="match status" value="1"/>
</dbReference>
<dbReference type="PANTHER" id="PTHR12015">
    <property type="entry name" value="SMALL INDUCIBLE CYTOKINE A"/>
    <property type="match status" value="1"/>
</dbReference>
<dbReference type="AGR" id="Xenbase:XB-GENE-29080467"/>
<keyword evidence="4" id="KW-0732">Signal</keyword>
<evidence type="ECO:0000313" key="8">
    <source>
        <dbReference type="Xenbase" id="XB-GENE-29080467"/>
    </source>
</evidence>
<proteinExistence type="inferred from homology"/>
<feature type="chain" id="PRO_5035340562" description="C-C motif chemokine" evidence="4">
    <location>
        <begin position="24"/>
        <end position="97"/>
    </location>
</feature>
<keyword evidence="2 4" id="KW-0202">Cytokine</keyword>
<gene>
    <name evidence="7 8" type="primary">LOC100490971</name>
</gene>
<evidence type="ECO:0000256" key="2">
    <source>
        <dbReference type="ARBA" id="ARBA00022514"/>
    </source>
</evidence>
<keyword evidence="4" id="KW-0964">Secreted</keyword>
<organism evidence="6 7">
    <name type="scientific">Xenopus tropicalis</name>
    <name type="common">Western clawed frog</name>
    <name type="synonym">Silurana tropicalis</name>
    <dbReference type="NCBI Taxonomy" id="8364"/>
    <lineage>
        <taxon>Eukaryota</taxon>
        <taxon>Metazoa</taxon>
        <taxon>Chordata</taxon>
        <taxon>Craniata</taxon>
        <taxon>Vertebrata</taxon>
        <taxon>Euteleostomi</taxon>
        <taxon>Amphibia</taxon>
        <taxon>Batrachia</taxon>
        <taxon>Anura</taxon>
        <taxon>Pipoidea</taxon>
        <taxon>Pipidae</taxon>
        <taxon>Xenopodinae</taxon>
        <taxon>Xenopus</taxon>
        <taxon>Silurana</taxon>
    </lineage>
</organism>
<protein>
    <recommendedName>
        <fullName evidence="4">C-C motif chemokine</fullName>
    </recommendedName>
</protein>
<evidence type="ECO:0000256" key="3">
    <source>
        <dbReference type="ARBA" id="ARBA00023157"/>
    </source>
</evidence>
<dbReference type="InterPro" id="IPR036048">
    <property type="entry name" value="Interleukin_8-like_sf"/>
</dbReference>
<dbReference type="SMART" id="SM00199">
    <property type="entry name" value="SCY"/>
    <property type="match status" value="1"/>
</dbReference>
<dbReference type="OrthoDB" id="9909116at2759"/>
<dbReference type="GO" id="GO:0005615">
    <property type="term" value="C:extracellular space"/>
    <property type="evidence" value="ECO:0007669"/>
    <property type="project" value="UniProtKB-KW"/>
</dbReference>